<name>A0A822YI83_NELNU</name>
<gene>
    <name evidence="1" type="ORF">HUJ06_012755</name>
</gene>
<reference evidence="1 2" key="1">
    <citation type="journal article" date="2020" name="Mol. Biol. Evol.">
        <title>Distinct Expression and Methylation Patterns for Genes with Different Fates following a Single Whole-Genome Duplication in Flowering Plants.</title>
        <authorList>
            <person name="Shi T."/>
            <person name="Rahmani R.S."/>
            <person name="Gugger P.F."/>
            <person name="Wang M."/>
            <person name="Li H."/>
            <person name="Zhang Y."/>
            <person name="Li Z."/>
            <person name="Wang Q."/>
            <person name="Van de Peer Y."/>
            <person name="Marchal K."/>
            <person name="Chen J."/>
        </authorList>
    </citation>
    <scope>NUCLEOTIDE SEQUENCE [LARGE SCALE GENOMIC DNA]</scope>
    <source>
        <tissue evidence="1">Leaf</tissue>
    </source>
</reference>
<organism evidence="1 2">
    <name type="scientific">Nelumbo nucifera</name>
    <name type="common">Sacred lotus</name>
    <dbReference type="NCBI Taxonomy" id="4432"/>
    <lineage>
        <taxon>Eukaryota</taxon>
        <taxon>Viridiplantae</taxon>
        <taxon>Streptophyta</taxon>
        <taxon>Embryophyta</taxon>
        <taxon>Tracheophyta</taxon>
        <taxon>Spermatophyta</taxon>
        <taxon>Magnoliopsida</taxon>
        <taxon>Proteales</taxon>
        <taxon>Nelumbonaceae</taxon>
        <taxon>Nelumbo</taxon>
    </lineage>
</organism>
<protein>
    <submittedName>
        <fullName evidence="1">Uncharacterized protein</fullName>
    </submittedName>
</protein>
<keyword evidence="2" id="KW-1185">Reference proteome</keyword>
<dbReference type="EMBL" id="DUZY01000003">
    <property type="protein sequence ID" value="DAD33904.1"/>
    <property type="molecule type" value="Genomic_DNA"/>
</dbReference>
<evidence type="ECO:0000313" key="2">
    <source>
        <dbReference type="Proteomes" id="UP000607653"/>
    </source>
</evidence>
<proteinExistence type="predicted"/>
<dbReference type="AlphaFoldDB" id="A0A822YI83"/>
<comment type="caution">
    <text evidence="1">The sequence shown here is derived from an EMBL/GenBank/DDBJ whole genome shotgun (WGS) entry which is preliminary data.</text>
</comment>
<sequence length="94" mass="10400">MLKINLSKIPMLKGSRFLLYLQFCGRFDPPVIGAAISLLQAHCHSSNQLSPVIFPITIVARLATIVARLATIVAIPHTNGKNFFTLLYFCLDLT</sequence>
<dbReference type="Proteomes" id="UP000607653">
    <property type="component" value="Unassembled WGS sequence"/>
</dbReference>
<accession>A0A822YI83</accession>
<evidence type="ECO:0000313" key="1">
    <source>
        <dbReference type="EMBL" id="DAD33904.1"/>
    </source>
</evidence>